<evidence type="ECO:0000313" key="3">
    <source>
        <dbReference type="Proteomes" id="UP001472677"/>
    </source>
</evidence>
<keyword evidence="3" id="KW-1185">Reference proteome</keyword>
<proteinExistence type="predicted"/>
<accession>A0ABR2E8T4</accession>
<reference evidence="2 3" key="1">
    <citation type="journal article" date="2024" name="G3 (Bethesda)">
        <title>Genome assembly of Hibiscus sabdariffa L. provides insights into metabolisms of medicinal natural products.</title>
        <authorList>
            <person name="Kim T."/>
        </authorList>
    </citation>
    <scope>NUCLEOTIDE SEQUENCE [LARGE SCALE GENOMIC DNA]</scope>
    <source>
        <strain evidence="2">TK-2024</strain>
        <tissue evidence="2">Old leaves</tissue>
    </source>
</reference>
<name>A0ABR2E8T4_9ROSI</name>
<feature type="compositionally biased region" description="Polar residues" evidence="1">
    <location>
        <begin position="68"/>
        <end position="78"/>
    </location>
</feature>
<comment type="caution">
    <text evidence="2">The sequence shown here is derived from an EMBL/GenBank/DDBJ whole genome shotgun (WGS) entry which is preliminary data.</text>
</comment>
<dbReference type="EMBL" id="JBBPBM010000018">
    <property type="protein sequence ID" value="KAK8555176.1"/>
    <property type="molecule type" value="Genomic_DNA"/>
</dbReference>
<feature type="region of interest" description="Disordered" evidence="1">
    <location>
        <begin position="1"/>
        <end position="94"/>
    </location>
</feature>
<organism evidence="2 3">
    <name type="scientific">Hibiscus sabdariffa</name>
    <name type="common">roselle</name>
    <dbReference type="NCBI Taxonomy" id="183260"/>
    <lineage>
        <taxon>Eukaryota</taxon>
        <taxon>Viridiplantae</taxon>
        <taxon>Streptophyta</taxon>
        <taxon>Embryophyta</taxon>
        <taxon>Tracheophyta</taxon>
        <taxon>Spermatophyta</taxon>
        <taxon>Magnoliopsida</taxon>
        <taxon>eudicotyledons</taxon>
        <taxon>Gunneridae</taxon>
        <taxon>Pentapetalae</taxon>
        <taxon>rosids</taxon>
        <taxon>malvids</taxon>
        <taxon>Malvales</taxon>
        <taxon>Malvaceae</taxon>
        <taxon>Malvoideae</taxon>
        <taxon>Hibiscus</taxon>
    </lineage>
</organism>
<dbReference type="Proteomes" id="UP001472677">
    <property type="component" value="Unassembled WGS sequence"/>
</dbReference>
<protein>
    <submittedName>
        <fullName evidence="2">Uncharacterized protein</fullName>
    </submittedName>
</protein>
<gene>
    <name evidence="2" type="ORF">V6N12_009330</name>
</gene>
<evidence type="ECO:0000256" key="1">
    <source>
        <dbReference type="SAM" id="MobiDB-lite"/>
    </source>
</evidence>
<evidence type="ECO:0000313" key="2">
    <source>
        <dbReference type="EMBL" id="KAK8555176.1"/>
    </source>
</evidence>
<sequence length="94" mass="10088">MRSSSRRFLVVPPPSQGPTKRGPPVSKSGLESRNFGGPIHHRPPSDHSGSEICHSPPTGLAFDRWDSQTKAPTTGNRSSRVRRMMGGDGNGKGI</sequence>